<dbReference type="GO" id="GO:0016020">
    <property type="term" value="C:membrane"/>
    <property type="evidence" value="ECO:0007669"/>
    <property type="project" value="UniProtKB-SubCell"/>
</dbReference>
<dbReference type="SUPFAM" id="SSF74650">
    <property type="entry name" value="Galactose mutarotase-like"/>
    <property type="match status" value="1"/>
</dbReference>
<dbReference type="Pfam" id="PF01055">
    <property type="entry name" value="Glyco_hydro_31_2nd"/>
    <property type="match status" value="1"/>
</dbReference>
<keyword evidence="5" id="KW-1015">Disulfide bond</keyword>
<keyword evidence="6" id="KW-0325">Glycoprotein</keyword>
<dbReference type="SUPFAM" id="SSF51011">
    <property type="entry name" value="Glycosyl hydrolase domain"/>
    <property type="match status" value="1"/>
</dbReference>
<dbReference type="CDD" id="cd06602">
    <property type="entry name" value="GH31_MGAM_SI_GAA"/>
    <property type="match status" value="1"/>
</dbReference>
<dbReference type="Pfam" id="PF00088">
    <property type="entry name" value="Trefoil"/>
    <property type="match status" value="1"/>
</dbReference>
<dbReference type="GO" id="GO:0030246">
    <property type="term" value="F:carbohydrate binding"/>
    <property type="evidence" value="ECO:0007669"/>
    <property type="project" value="InterPro"/>
</dbReference>
<keyword evidence="13" id="KW-1185">Reference proteome</keyword>
<keyword evidence="10" id="KW-1133">Transmembrane helix</keyword>
<dbReference type="OrthoDB" id="1334205at2759"/>
<dbReference type="InterPro" id="IPR048395">
    <property type="entry name" value="Glyco_hydro_31_C"/>
</dbReference>
<dbReference type="SUPFAM" id="SSF51445">
    <property type="entry name" value="(Trans)glycosidases"/>
    <property type="match status" value="1"/>
</dbReference>
<dbReference type="PANTHER" id="PTHR22762">
    <property type="entry name" value="ALPHA-GLUCOSIDASE"/>
    <property type="match status" value="1"/>
</dbReference>
<keyword evidence="4 10" id="KW-0472">Membrane</keyword>
<evidence type="ECO:0000256" key="3">
    <source>
        <dbReference type="ARBA" id="ARBA00022801"/>
    </source>
</evidence>
<feature type="transmembrane region" description="Helical" evidence="10">
    <location>
        <begin position="69"/>
        <end position="88"/>
    </location>
</feature>
<feature type="domain" description="P-type" evidence="11">
    <location>
        <begin position="136"/>
        <end position="189"/>
    </location>
</feature>
<evidence type="ECO:0000256" key="5">
    <source>
        <dbReference type="ARBA" id="ARBA00023157"/>
    </source>
</evidence>
<evidence type="ECO:0000256" key="6">
    <source>
        <dbReference type="ARBA" id="ARBA00023180"/>
    </source>
</evidence>
<accession>A0A9P0LR47</accession>
<keyword evidence="7 9" id="KW-0326">Glycosidase</keyword>
<dbReference type="EMBL" id="CAKOFQ010007396">
    <property type="protein sequence ID" value="CAH2000219.1"/>
    <property type="molecule type" value="Genomic_DNA"/>
</dbReference>
<evidence type="ECO:0000313" key="12">
    <source>
        <dbReference type="EMBL" id="CAH2000219.1"/>
    </source>
</evidence>
<dbReference type="InterPro" id="IPR013780">
    <property type="entry name" value="Glyco_hydro_b"/>
</dbReference>
<dbReference type="Pfam" id="PF21365">
    <property type="entry name" value="Glyco_hydro_31_3rd"/>
    <property type="match status" value="1"/>
</dbReference>
<evidence type="ECO:0000313" key="13">
    <source>
        <dbReference type="Proteomes" id="UP001152888"/>
    </source>
</evidence>
<proteinExistence type="inferred from homology"/>
<dbReference type="PROSITE" id="PS51448">
    <property type="entry name" value="P_TREFOIL_2"/>
    <property type="match status" value="1"/>
</dbReference>
<comment type="caution">
    <text evidence="8">Lacks conserved residue(s) required for the propagation of feature annotation.</text>
</comment>
<dbReference type="Gene3D" id="2.60.40.1180">
    <property type="entry name" value="Golgi alpha-mannosidase II"/>
    <property type="match status" value="2"/>
</dbReference>
<dbReference type="InterPro" id="IPR000519">
    <property type="entry name" value="P_trefoil_dom"/>
</dbReference>
<dbReference type="PANTHER" id="PTHR22762:SF131">
    <property type="entry name" value="GLYCOSIDE HYDROLASE FAMILY 31 N-TERMINAL DOMAIN-CONTAINING PROTEIN"/>
    <property type="match status" value="1"/>
</dbReference>
<evidence type="ECO:0000256" key="4">
    <source>
        <dbReference type="ARBA" id="ARBA00023136"/>
    </source>
</evidence>
<dbReference type="Gene3D" id="3.20.20.80">
    <property type="entry name" value="Glycosidases"/>
    <property type="match status" value="1"/>
</dbReference>
<keyword evidence="3 9" id="KW-0378">Hydrolase</keyword>
<evidence type="ECO:0000256" key="1">
    <source>
        <dbReference type="ARBA" id="ARBA00004370"/>
    </source>
</evidence>
<dbReference type="Proteomes" id="UP001152888">
    <property type="component" value="Unassembled WGS sequence"/>
</dbReference>
<dbReference type="InterPro" id="IPR011013">
    <property type="entry name" value="Gal_mutarotase_sf_dom"/>
</dbReference>
<evidence type="ECO:0000256" key="10">
    <source>
        <dbReference type="SAM" id="Phobius"/>
    </source>
</evidence>
<dbReference type="InterPro" id="IPR044913">
    <property type="entry name" value="P_trefoil_dom_sf"/>
</dbReference>
<comment type="subcellular location">
    <subcellularLocation>
        <location evidence="1">Membrane</location>
    </subcellularLocation>
</comment>
<dbReference type="CDD" id="cd14752">
    <property type="entry name" value="GH31_N"/>
    <property type="match status" value="1"/>
</dbReference>
<dbReference type="Gene3D" id="4.10.110.10">
    <property type="entry name" value="Spasmolytic Protein, domain 1"/>
    <property type="match status" value="1"/>
</dbReference>
<gene>
    <name evidence="12" type="ORF">ACAOBT_LOCUS25421</name>
</gene>
<dbReference type="PROSITE" id="PS00707">
    <property type="entry name" value="GLYCOSYL_HYDROL_F31_2"/>
    <property type="match status" value="1"/>
</dbReference>
<name>A0A9P0LR47_ACAOB</name>
<dbReference type="InterPro" id="IPR025887">
    <property type="entry name" value="Glyco_hydro_31_N_dom"/>
</dbReference>
<reference evidence="12" key="1">
    <citation type="submission" date="2022-03" db="EMBL/GenBank/DDBJ databases">
        <authorList>
            <person name="Sayadi A."/>
        </authorList>
    </citation>
    <scope>NUCLEOTIDE SEQUENCE</scope>
</reference>
<evidence type="ECO:0000256" key="9">
    <source>
        <dbReference type="RuleBase" id="RU361185"/>
    </source>
</evidence>
<dbReference type="InterPro" id="IPR000322">
    <property type="entry name" value="Glyco_hydro_31_TIM"/>
</dbReference>
<sequence>MRIKNVVNSVLLRRAKLLSQPDTQALYDDVTESGAKDIDDFPNFRSDSNESIEVETVERKSSCPSLTTIILLLALLAVFIVLPIIYLLSCFNLIYERRLDEVHYQPSKKIHDLLNAFHTESTKSNGLPIPPKPDYNQCKLLTKAERFDCLSTESPNQRDCEARGCCWIPVHHVHLEKPPLDTPDCFYPPNYNTYRYVNITETNYGLVAFLKKNYSSTYPNDVELLKMIVKYETESRLHIKLIDPNFPRYEPPYPEVPIVNGAALNPSYIFEIDSLKPGFKVLRKEDKTIIFDSNNFQNLIYSNQFIQISSKLPSKYIYGLGEHRSTFLLSTDWSLFTLFNHDAIPQFNKNGYGSHPFYLLLENSSKSHGVFLLNSNAMDIILQPAPAITFRTVGGVLDFYFFMGPTPSDVVSQYTELVRRPFMPPYWALGFHLCRFGYNSLNDTKKVMERNIKAGIPLDTQWNDLDYMDNHNDFTYDKSKFGGLPKFVKDLHNRGMHYIPLMDPGISASERPNTYPPYDTGIKMDIFVKNSSGQPFIGKVWNSKSTVWPDFTHPNTVNYWTQMLRNLHGQIEFDGLWIDMNEPSNFLSGSFSGCPRSSLETPPYLPGVDGGALNYKTMCMSAQHYAGLHYNVHNLFGFTEGVISSFAMAEIRGKRPMVISRSTFSGQGHYTGHWSGDVWSAWADMRYTITELLSFSLFGVPLMGADICGFNGNTTASLCNRWMQLGAFYPFSRNHNTDDGIDQDPVAMGNLVVSSSKNALRIRYSLLPYLYTLFFKAYKYGETVSRPLFFEFTNDPKTYAIDTQFLWGPALMIIPVLQENHIFVNAYLPKGVWYDFYSRSEIISAGTMFNLSAPLDEIPLLIRGGHILPMQAPMSTTTLSRMTKMQLLVASDANGLSLGQLYWDDGDSLNSYEEKRYSLISFALQGNTLRSNNNFIGIEVPPNLGKIIVLGVRIPVKQVTVNGVTTTPFKYDTINRVLTVDRLNVPLNKPFAVAWK</sequence>
<dbReference type="Pfam" id="PF13802">
    <property type="entry name" value="Gal_mutarotas_2"/>
    <property type="match status" value="1"/>
</dbReference>
<evidence type="ECO:0000256" key="2">
    <source>
        <dbReference type="ARBA" id="ARBA00007806"/>
    </source>
</evidence>
<dbReference type="InterPro" id="IPR030458">
    <property type="entry name" value="Glyco_hydro_31_AS"/>
</dbReference>
<dbReference type="CDD" id="cd00111">
    <property type="entry name" value="Trefoil"/>
    <property type="match status" value="1"/>
</dbReference>
<dbReference type="Gene3D" id="2.60.40.1760">
    <property type="entry name" value="glycosyl hydrolase (family 31)"/>
    <property type="match status" value="1"/>
</dbReference>
<dbReference type="GO" id="GO:0005975">
    <property type="term" value="P:carbohydrate metabolic process"/>
    <property type="evidence" value="ECO:0007669"/>
    <property type="project" value="InterPro"/>
</dbReference>
<dbReference type="FunFam" id="2.60.40.1180:FF:000001">
    <property type="entry name" value="Maltase-glucoamylase, intestinal"/>
    <property type="match status" value="1"/>
</dbReference>
<evidence type="ECO:0000256" key="7">
    <source>
        <dbReference type="ARBA" id="ARBA00023295"/>
    </source>
</evidence>
<dbReference type="AlphaFoldDB" id="A0A9P0LR47"/>
<protein>
    <recommendedName>
        <fullName evidence="11">P-type domain-containing protein</fullName>
    </recommendedName>
</protein>
<evidence type="ECO:0000256" key="8">
    <source>
        <dbReference type="PROSITE-ProRule" id="PRU00779"/>
    </source>
</evidence>
<comment type="similarity">
    <text evidence="2 9">Belongs to the glycosyl hydrolase 31 family.</text>
</comment>
<dbReference type="SMART" id="SM00018">
    <property type="entry name" value="PD"/>
    <property type="match status" value="1"/>
</dbReference>
<organism evidence="12 13">
    <name type="scientific">Acanthoscelides obtectus</name>
    <name type="common">Bean weevil</name>
    <name type="synonym">Bruchus obtectus</name>
    <dbReference type="NCBI Taxonomy" id="200917"/>
    <lineage>
        <taxon>Eukaryota</taxon>
        <taxon>Metazoa</taxon>
        <taxon>Ecdysozoa</taxon>
        <taxon>Arthropoda</taxon>
        <taxon>Hexapoda</taxon>
        <taxon>Insecta</taxon>
        <taxon>Pterygota</taxon>
        <taxon>Neoptera</taxon>
        <taxon>Endopterygota</taxon>
        <taxon>Coleoptera</taxon>
        <taxon>Polyphaga</taxon>
        <taxon>Cucujiformia</taxon>
        <taxon>Chrysomeloidea</taxon>
        <taxon>Chrysomelidae</taxon>
        <taxon>Bruchinae</taxon>
        <taxon>Bruchini</taxon>
        <taxon>Acanthoscelides</taxon>
    </lineage>
</organism>
<evidence type="ECO:0000259" key="11">
    <source>
        <dbReference type="PROSITE" id="PS51448"/>
    </source>
</evidence>
<dbReference type="InterPro" id="IPR030459">
    <property type="entry name" value="Glyco_hydro_31_CS"/>
</dbReference>
<keyword evidence="10" id="KW-0812">Transmembrane</keyword>
<dbReference type="InterPro" id="IPR017853">
    <property type="entry name" value="GH"/>
</dbReference>
<dbReference type="GO" id="GO:0004558">
    <property type="term" value="F:alpha-1,4-glucosidase activity"/>
    <property type="evidence" value="ECO:0007669"/>
    <property type="project" value="TreeGrafter"/>
</dbReference>
<dbReference type="PROSITE" id="PS00129">
    <property type="entry name" value="GLYCOSYL_HYDROL_F31_1"/>
    <property type="match status" value="1"/>
</dbReference>
<comment type="caution">
    <text evidence="12">The sequence shown here is derived from an EMBL/GenBank/DDBJ whole genome shotgun (WGS) entry which is preliminary data.</text>
</comment>